<dbReference type="SUPFAM" id="SSF50978">
    <property type="entry name" value="WD40 repeat-like"/>
    <property type="match status" value="1"/>
</dbReference>
<dbReference type="InterPro" id="IPR036322">
    <property type="entry name" value="WD40_repeat_dom_sf"/>
</dbReference>
<feature type="region of interest" description="Disordered" evidence="10">
    <location>
        <begin position="470"/>
        <end position="504"/>
    </location>
</feature>
<evidence type="ECO:0000313" key="13">
    <source>
        <dbReference type="Proteomes" id="UP000572268"/>
    </source>
</evidence>
<evidence type="ECO:0000256" key="10">
    <source>
        <dbReference type="SAM" id="MobiDB-lite"/>
    </source>
</evidence>
<dbReference type="Proteomes" id="UP000572268">
    <property type="component" value="Unassembled WGS sequence"/>
</dbReference>
<dbReference type="SMART" id="SM00320">
    <property type="entry name" value="WD40"/>
    <property type="match status" value="7"/>
</dbReference>
<keyword evidence="6" id="KW-0539">Nucleus</keyword>
<dbReference type="PROSITE" id="PS00678">
    <property type="entry name" value="WD_REPEATS_1"/>
    <property type="match status" value="1"/>
</dbReference>
<evidence type="ECO:0000256" key="6">
    <source>
        <dbReference type="ARBA" id="ARBA00023242"/>
    </source>
</evidence>
<evidence type="ECO:0000256" key="2">
    <source>
        <dbReference type="ARBA" id="ARBA00005649"/>
    </source>
</evidence>
<feature type="repeat" description="WD" evidence="9">
    <location>
        <begin position="105"/>
        <end position="146"/>
    </location>
</feature>
<dbReference type="InterPro" id="IPR051733">
    <property type="entry name" value="WD_repeat_DCAF13/WDSOF1"/>
</dbReference>
<keyword evidence="5" id="KW-0677">Repeat</keyword>
<dbReference type="AlphaFoldDB" id="A0A7J6MF67"/>
<proteinExistence type="inferred from homology"/>
<dbReference type="InterPro" id="IPR020472">
    <property type="entry name" value="WD40_PAC1"/>
</dbReference>
<comment type="subcellular location">
    <subcellularLocation>
        <location evidence="1">Nucleus</location>
        <location evidence="1">Nucleolus</location>
    </subcellularLocation>
</comment>
<organism evidence="12 13">
    <name type="scientific">Perkinsus olseni</name>
    <name type="common">Perkinsus atlanticus</name>
    <dbReference type="NCBI Taxonomy" id="32597"/>
    <lineage>
        <taxon>Eukaryota</taxon>
        <taxon>Sar</taxon>
        <taxon>Alveolata</taxon>
        <taxon>Perkinsozoa</taxon>
        <taxon>Perkinsea</taxon>
        <taxon>Perkinsida</taxon>
        <taxon>Perkinsidae</taxon>
        <taxon>Perkinsus</taxon>
    </lineage>
</organism>
<comment type="caution">
    <text evidence="12">The sequence shown here is derived from an EMBL/GenBank/DDBJ whole genome shotgun (WGS) entry which is preliminary data.</text>
</comment>
<accession>A0A7J6MF67</accession>
<keyword evidence="4 9" id="KW-0853">WD repeat</keyword>
<dbReference type="GO" id="GO:0032040">
    <property type="term" value="C:small-subunit processome"/>
    <property type="evidence" value="ECO:0007669"/>
    <property type="project" value="TreeGrafter"/>
</dbReference>
<dbReference type="GO" id="GO:0000462">
    <property type="term" value="P:maturation of SSU-rRNA from tricistronic rRNA transcript (SSU-rRNA, 5.8S rRNA, LSU-rRNA)"/>
    <property type="evidence" value="ECO:0007669"/>
    <property type="project" value="TreeGrafter"/>
</dbReference>
<dbReference type="InterPro" id="IPR007287">
    <property type="entry name" value="Sof1"/>
</dbReference>
<dbReference type="InterPro" id="IPR015943">
    <property type="entry name" value="WD40/YVTN_repeat-like_dom_sf"/>
</dbReference>
<dbReference type="Gene3D" id="2.130.10.10">
    <property type="entry name" value="YVTN repeat-like/Quinoprotein amine dehydrogenase"/>
    <property type="match status" value="3"/>
</dbReference>
<comment type="similarity">
    <text evidence="2">Belongs to the WD repeat DCAF13/WDSOF1 family.</text>
</comment>
<evidence type="ECO:0000256" key="8">
    <source>
        <dbReference type="ARBA" id="ARBA00032239"/>
    </source>
</evidence>
<feature type="repeat" description="WD" evidence="9">
    <location>
        <begin position="380"/>
        <end position="421"/>
    </location>
</feature>
<dbReference type="PRINTS" id="PR00320">
    <property type="entry name" value="GPROTEINBRPT"/>
</dbReference>
<sequence length="504" mass="57325">MKVKILHRDPSEYTITKPGGIQKYQRNADPVLHPFDRATEYTRALNGAKIQKMFAKPFLCALEGHTDAVKCMTRCRTVIAPLFTGSCDGEIRFWNVGQRRCFKAVRAHEGFVRGLCTTSDDSLVVSAGEDKTIKLWKFDPDEAVGEMLDEKFSTVGALQSGSSASLHNDQIAPVHVLNSSSMLSSIDAHWGKISMLATAGETVDIWDYNRTTPLSTYEWGTEATLSVKFNPCEECLLGTTAMDNSIGLFDVRMQSGLRKRANLRLSDFEKYVFEPSMNASLDVLQFLKRSSLQVVLRNRSNAFCWNPRQPLRFSVANEDGNLYTFDMRKLDSAVFIHKGHVRAVLDLDYSPTGEELVSAGYDKTIRIFNYETQRSREVYHTKRMQRVLCCQYSGDGRFVFSGSEDCNIRVWKNEASDKLGVVSKREKKAQAYRKKLVAKYKHMPEIRRIANHKHLPKAIKLRQDKMNVMDEAQKRKEANRVKNSKPGSRPKVGEKQKPVLRQLK</sequence>
<evidence type="ECO:0000256" key="7">
    <source>
        <dbReference type="ARBA" id="ARBA00023274"/>
    </source>
</evidence>
<evidence type="ECO:0000256" key="1">
    <source>
        <dbReference type="ARBA" id="ARBA00004604"/>
    </source>
</evidence>
<feature type="compositionally biased region" description="Basic and acidic residues" evidence="10">
    <location>
        <begin position="470"/>
        <end position="480"/>
    </location>
</feature>
<dbReference type="InterPro" id="IPR019775">
    <property type="entry name" value="WD40_repeat_CS"/>
</dbReference>
<dbReference type="PROSITE" id="PS50082">
    <property type="entry name" value="WD_REPEATS_2"/>
    <property type="match status" value="4"/>
</dbReference>
<protein>
    <recommendedName>
        <fullName evidence="3">DDB1- and CUL4-associated factor 13</fullName>
    </recommendedName>
    <alternativeName>
        <fullName evidence="8">WD repeat and SOF domain-containing protein 1</fullName>
    </alternativeName>
</protein>
<evidence type="ECO:0000256" key="9">
    <source>
        <dbReference type="PROSITE-ProRule" id="PRU00221"/>
    </source>
</evidence>
<keyword evidence="7" id="KW-0687">Ribonucleoprotein</keyword>
<dbReference type="PROSITE" id="PS50294">
    <property type="entry name" value="WD_REPEATS_REGION"/>
    <property type="match status" value="2"/>
</dbReference>
<evidence type="ECO:0000256" key="5">
    <source>
        <dbReference type="ARBA" id="ARBA00022737"/>
    </source>
</evidence>
<dbReference type="PANTHER" id="PTHR22851">
    <property type="entry name" value="U3 SMALL NUCLEOLAR RNA U3 SNORNA ASSOCIATED PROTEIN"/>
    <property type="match status" value="1"/>
</dbReference>
<evidence type="ECO:0000259" key="11">
    <source>
        <dbReference type="Pfam" id="PF04158"/>
    </source>
</evidence>
<dbReference type="EMBL" id="JABANN010000136">
    <property type="protein sequence ID" value="KAF4669651.1"/>
    <property type="molecule type" value="Genomic_DNA"/>
</dbReference>
<evidence type="ECO:0000313" key="12">
    <source>
        <dbReference type="EMBL" id="KAF4669651.1"/>
    </source>
</evidence>
<dbReference type="Pfam" id="PF04158">
    <property type="entry name" value="Sof1"/>
    <property type="match status" value="1"/>
</dbReference>
<dbReference type="UniPathway" id="UPA00143"/>
<feature type="domain" description="Sof1-like protein" evidence="11">
    <location>
        <begin position="414"/>
        <end position="499"/>
    </location>
</feature>
<dbReference type="PANTHER" id="PTHR22851:SF0">
    <property type="entry name" value="DDB1- AND CUL4-ASSOCIATED FACTOR 13"/>
    <property type="match status" value="1"/>
</dbReference>
<name>A0A7J6MF67_PEROL</name>
<feature type="repeat" description="WD" evidence="9">
    <location>
        <begin position="337"/>
        <end position="378"/>
    </location>
</feature>
<feature type="repeat" description="WD" evidence="9">
    <location>
        <begin position="62"/>
        <end position="104"/>
    </location>
</feature>
<dbReference type="GO" id="GO:0016567">
    <property type="term" value="P:protein ubiquitination"/>
    <property type="evidence" value="ECO:0007669"/>
    <property type="project" value="UniProtKB-UniPathway"/>
</dbReference>
<dbReference type="InterPro" id="IPR001680">
    <property type="entry name" value="WD40_rpt"/>
</dbReference>
<evidence type="ECO:0000256" key="3">
    <source>
        <dbReference type="ARBA" id="ARBA00021762"/>
    </source>
</evidence>
<evidence type="ECO:0000256" key="4">
    <source>
        <dbReference type="ARBA" id="ARBA00022574"/>
    </source>
</evidence>
<gene>
    <name evidence="12" type="primary">SOF1</name>
    <name evidence="12" type="ORF">FOL46_001293</name>
</gene>
<reference evidence="12 13" key="1">
    <citation type="submission" date="2020-04" db="EMBL/GenBank/DDBJ databases">
        <title>Perkinsus olseni comparative genomics.</title>
        <authorList>
            <person name="Bogema D.R."/>
        </authorList>
    </citation>
    <scope>NUCLEOTIDE SEQUENCE [LARGE SCALE GENOMIC DNA]</scope>
    <source>
        <strain evidence="12">ATCC PRA-31</strain>
    </source>
</reference>
<dbReference type="Pfam" id="PF00400">
    <property type="entry name" value="WD40"/>
    <property type="match status" value="4"/>
</dbReference>